<dbReference type="InterPro" id="IPR004089">
    <property type="entry name" value="MCPsignal_dom"/>
</dbReference>
<dbReference type="Proteomes" id="UP000183994">
    <property type="component" value="Unassembled WGS sequence"/>
</dbReference>
<evidence type="ECO:0000313" key="8">
    <source>
        <dbReference type="Proteomes" id="UP000183994"/>
    </source>
</evidence>
<evidence type="ECO:0000256" key="5">
    <source>
        <dbReference type="SAM" id="Phobius"/>
    </source>
</evidence>
<keyword evidence="3" id="KW-0807">Transducer</keyword>
<keyword evidence="5" id="KW-1133">Transmembrane helix</keyword>
<evidence type="ECO:0000256" key="3">
    <source>
        <dbReference type="PROSITE-ProRule" id="PRU00284"/>
    </source>
</evidence>
<dbReference type="SMART" id="SM01358">
    <property type="entry name" value="HBM"/>
    <property type="match status" value="1"/>
</dbReference>
<feature type="domain" description="Methyl-accepting transducer" evidence="6">
    <location>
        <begin position="475"/>
        <end position="704"/>
    </location>
</feature>
<dbReference type="STRING" id="1121393.SAMN02745216_02803"/>
<dbReference type="Gene3D" id="1.10.287.950">
    <property type="entry name" value="Methyl-accepting chemotaxis protein"/>
    <property type="match status" value="1"/>
</dbReference>
<feature type="transmembrane region" description="Helical" evidence="5">
    <location>
        <begin position="12"/>
        <end position="31"/>
    </location>
</feature>
<dbReference type="GO" id="GO:0004888">
    <property type="term" value="F:transmembrane signaling receptor activity"/>
    <property type="evidence" value="ECO:0007669"/>
    <property type="project" value="InterPro"/>
</dbReference>
<evidence type="ECO:0000313" key="7">
    <source>
        <dbReference type="EMBL" id="SHK06103.1"/>
    </source>
</evidence>
<evidence type="ECO:0000256" key="1">
    <source>
        <dbReference type="ARBA" id="ARBA00022481"/>
    </source>
</evidence>
<keyword evidence="1" id="KW-0488">Methylation</keyword>
<feature type="region of interest" description="Disordered" evidence="4">
    <location>
        <begin position="481"/>
        <end position="525"/>
    </location>
</feature>
<keyword evidence="5" id="KW-0812">Transmembrane</keyword>
<dbReference type="SMART" id="SM00283">
    <property type="entry name" value="MA"/>
    <property type="match status" value="1"/>
</dbReference>
<dbReference type="GO" id="GO:0007165">
    <property type="term" value="P:signal transduction"/>
    <property type="evidence" value="ECO:0007669"/>
    <property type="project" value="UniProtKB-KW"/>
</dbReference>
<name>A0A1M6PDR9_9BACT</name>
<feature type="region of interest" description="Disordered" evidence="4">
    <location>
        <begin position="725"/>
        <end position="785"/>
    </location>
</feature>
<sequence length="785" mass="84111">MGKQMTVGQRIILGFTIVILIAMGLGGMAIYNMKSVEADSNKLAHEYVPEVAVTSALRGAANRLMYQMRGYGMSEEDKYLQAANEELAAVKRHLDEAAELADKSIHLKALKGQVDDAHKATNDYEALIKQTKSTIAEMDDQRAKLDANAAAFMTNCAAFLEDQKTAFQTNLEDRQKKVAIVSEIVDLGTQVRVTNFKAQASGDADMMEKAILMLVDLKDHTNALRAVTRNQANIKQIDETEAAAAAYGSAMNGFLEEFKKGDYADRNVLERQRGNMDDAAGKYVSNCESFLKSQQNQLRSEMLERNEKIFLVNDIIDLGNDTRVKAFKSMATRDPKLIQSALENFPKMDVKYAALRKITRNQANIGQIDNTEAAGNQYAAALAAFLDNWKKLQNIGSQREQAGNKLIEVCKNTADAGLQSTDEIAVEAASSLGAASVVMIIGLSIGLLAAIGAAIFITRSLTRVLGKISADLDEGAEQVASASGQVSSSSQSLAEGASEQAASLEETSSSLEEMSSMTKQNAENADQADKLMRDANQVVAVANQSMEDLTVSMGEISKASEETSKIIKTIDEIAFQTNLLALNAAVEAARAGEAGAGFAVVADEVRNLAMRAAEAAKNTADLIETTVKKVGDGGEIVTRTNEAFSQVAESAKKVGELVGEISAASNEQAQGIEQVNKAVSEMDKVTQQNAANAEESASASEELNAQAEVMKSSVEELLALVGGAGQKHARSERKGNVKPLAISSGRAGAKPVAKTAAKQKKLEQSQEVSPAQVIPFEDDDDFKDF</sequence>
<protein>
    <submittedName>
        <fullName evidence="7">Methyl-accepting chemotaxis protein</fullName>
    </submittedName>
</protein>
<dbReference type="RefSeq" id="WP_073476793.1">
    <property type="nucleotide sequence ID" value="NZ_FQZU01000017.1"/>
</dbReference>
<reference evidence="8" key="1">
    <citation type="submission" date="2016-11" db="EMBL/GenBank/DDBJ databases">
        <authorList>
            <person name="Varghese N."/>
            <person name="Submissions S."/>
        </authorList>
    </citation>
    <scope>NUCLEOTIDE SEQUENCE [LARGE SCALE GENOMIC DNA]</scope>
    <source>
        <strain evidence="8">DSM 16219</strain>
    </source>
</reference>
<dbReference type="SUPFAM" id="SSF58104">
    <property type="entry name" value="Methyl-accepting chemotaxis protein (MCP) signaling domain"/>
    <property type="match status" value="1"/>
</dbReference>
<proteinExistence type="inferred from homology"/>
<keyword evidence="8" id="KW-1185">Reference proteome</keyword>
<dbReference type="EMBL" id="FQZU01000017">
    <property type="protein sequence ID" value="SHK06103.1"/>
    <property type="molecule type" value="Genomic_DNA"/>
</dbReference>
<dbReference type="PROSITE" id="PS50111">
    <property type="entry name" value="CHEMOTAXIS_TRANSDUC_2"/>
    <property type="match status" value="1"/>
</dbReference>
<evidence type="ECO:0000256" key="4">
    <source>
        <dbReference type="SAM" id="MobiDB-lite"/>
    </source>
</evidence>
<evidence type="ECO:0000259" key="6">
    <source>
        <dbReference type="PROSITE" id="PS50111"/>
    </source>
</evidence>
<evidence type="ECO:0000256" key="2">
    <source>
        <dbReference type="ARBA" id="ARBA00029447"/>
    </source>
</evidence>
<dbReference type="PRINTS" id="PR00260">
    <property type="entry name" value="CHEMTRNSDUCR"/>
</dbReference>
<feature type="compositionally biased region" description="Low complexity" evidence="4">
    <location>
        <begin position="481"/>
        <end position="518"/>
    </location>
</feature>
<dbReference type="PANTHER" id="PTHR43531:SF14">
    <property type="entry name" value="METHYL-ACCEPTING CHEMOTAXIS PROTEIN I-RELATED"/>
    <property type="match status" value="1"/>
</dbReference>
<dbReference type="InterPro" id="IPR032255">
    <property type="entry name" value="HBM"/>
</dbReference>
<comment type="similarity">
    <text evidence="2">Belongs to the methyl-accepting chemotaxis (MCP) protein family.</text>
</comment>
<accession>A0A1M6PDR9</accession>
<dbReference type="GO" id="GO:0005886">
    <property type="term" value="C:plasma membrane"/>
    <property type="evidence" value="ECO:0007669"/>
    <property type="project" value="TreeGrafter"/>
</dbReference>
<dbReference type="OrthoDB" id="5410204at2"/>
<dbReference type="PANTHER" id="PTHR43531">
    <property type="entry name" value="PROTEIN ICFG"/>
    <property type="match status" value="1"/>
</dbReference>
<gene>
    <name evidence="7" type="ORF">SAMN02745216_02803</name>
</gene>
<feature type="transmembrane region" description="Helical" evidence="5">
    <location>
        <begin position="432"/>
        <end position="457"/>
    </location>
</feature>
<organism evidence="7 8">
    <name type="scientific">Desulfatibacillum alkenivorans DSM 16219</name>
    <dbReference type="NCBI Taxonomy" id="1121393"/>
    <lineage>
        <taxon>Bacteria</taxon>
        <taxon>Pseudomonadati</taxon>
        <taxon>Thermodesulfobacteriota</taxon>
        <taxon>Desulfobacteria</taxon>
        <taxon>Desulfobacterales</taxon>
        <taxon>Desulfatibacillaceae</taxon>
        <taxon>Desulfatibacillum</taxon>
    </lineage>
</organism>
<feature type="compositionally biased region" description="Acidic residues" evidence="4">
    <location>
        <begin position="776"/>
        <end position="785"/>
    </location>
</feature>
<dbReference type="Pfam" id="PF00015">
    <property type="entry name" value="MCPsignal"/>
    <property type="match status" value="1"/>
</dbReference>
<dbReference type="GO" id="GO:0006935">
    <property type="term" value="P:chemotaxis"/>
    <property type="evidence" value="ECO:0007669"/>
    <property type="project" value="InterPro"/>
</dbReference>
<dbReference type="InterPro" id="IPR051310">
    <property type="entry name" value="MCP_chemotaxis"/>
</dbReference>
<dbReference type="AlphaFoldDB" id="A0A1M6PDR9"/>
<keyword evidence="5" id="KW-0472">Membrane</keyword>
<dbReference type="InterPro" id="IPR004090">
    <property type="entry name" value="Chemotax_Me-accpt_rcpt"/>
</dbReference>